<evidence type="ECO:0000313" key="12">
    <source>
        <dbReference type="EMBL" id="CAK7216728.1"/>
    </source>
</evidence>
<keyword evidence="4 7" id="KW-0653">Protein transport</keyword>
<feature type="region of interest" description="Disordered" evidence="9">
    <location>
        <begin position="1256"/>
        <end position="1284"/>
    </location>
</feature>
<feature type="region of interest" description="Disordered" evidence="9">
    <location>
        <begin position="1416"/>
        <end position="1517"/>
    </location>
</feature>
<feature type="domain" description="Autophagy-related protein 11 C-terminal" evidence="11">
    <location>
        <begin position="1151"/>
        <end position="1301"/>
    </location>
</feature>
<feature type="region of interest" description="Disordered" evidence="9">
    <location>
        <begin position="610"/>
        <end position="641"/>
    </location>
</feature>
<dbReference type="InterPro" id="IPR040040">
    <property type="entry name" value="ATG11"/>
</dbReference>
<evidence type="ECO:0000256" key="7">
    <source>
        <dbReference type="RuleBase" id="RU367075"/>
    </source>
</evidence>
<keyword evidence="6 8" id="KW-0175">Coiled coil</keyword>
<proteinExistence type="inferred from homology"/>
<protein>
    <recommendedName>
        <fullName evidence="2 7">Autophagy-related protein 11</fullName>
    </recommendedName>
</protein>
<feature type="domain" description="Autophagy protein ATG17-like" evidence="10">
    <location>
        <begin position="108"/>
        <end position="459"/>
    </location>
</feature>
<dbReference type="PANTHER" id="PTHR13222:SF1">
    <property type="entry name" value="RB1-INDUCIBLE COILED-COIL PROTEIN 1"/>
    <property type="match status" value="1"/>
</dbReference>
<comment type="subunit">
    <text evidence="7">Homodimer.</text>
</comment>
<comment type="caution">
    <text evidence="12">The sequence shown here is derived from an EMBL/GenBank/DDBJ whole genome shotgun (WGS) entry which is preliminary data.</text>
</comment>
<name>A0ABP0BB12_9PEZI</name>
<accession>A0ABP0BB12</accession>
<keyword evidence="5 7" id="KW-0072">Autophagy</keyword>
<keyword evidence="13" id="KW-1185">Reference proteome</keyword>
<feature type="compositionally biased region" description="Polar residues" evidence="9">
    <location>
        <begin position="1486"/>
        <end position="1500"/>
    </location>
</feature>
<dbReference type="Pfam" id="PF10377">
    <property type="entry name" value="ATG11"/>
    <property type="match status" value="1"/>
</dbReference>
<evidence type="ECO:0000256" key="6">
    <source>
        <dbReference type="ARBA" id="ARBA00023054"/>
    </source>
</evidence>
<evidence type="ECO:0000256" key="9">
    <source>
        <dbReference type="SAM" id="MobiDB-lite"/>
    </source>
</evidence>
<dbReference type="EMBL" id="CAWUHC010000018">
    <property type="protein sequence ID" value="CAK7216728.1"/>
    <property type="molecule type" value="Genomic_DNA"/>
</dbReference>
<comment type="similarity">
    <text evidence="1 7">Belongs to the ATG11 family.</text>
</comment>
<reference evidence="12 13" key="1">
    <citation type="submission" date="2024-01" db="EMBL/GenBank/DDBJ databases">
        <authorList>
            <person name="Allen C."/>
            <person name="Tagirdzhanova G."/>
        </authorList>
    </citation>
    <scope>NUCLEOTIDE SEQUENCE [LARGE SCALE GENOMIC DNA]</scope>
</reference>
<feature type="coiled-coil region" evidence="8">
    <location>
        <begin position="560"/>
        <end position="594"/>
    </location>
</feature>
<dbReference type="Gene3D" id="1.10.287.1490">
    <property type="match status" value="1"/>
</dbReference>
<evidence type="ECO:0000256" key="1">
    <source>
        <dbReference type="ARBA" id="ARBA00009729"/>
    </source>
</evidence>
<dbReference type="InterPro" id="IPR019460">
    <property type="entry name" value="Atg11_C"/>
</dbReference>
<evidence type="ECO:0000256" key="3">
    <source>
        <dbReference type="ARBA" id="ARBA00022448"/>
    </source>
</evidence>
<feature type="compositionally biased region" description="Low complexity" evidence="9">
    <location>
        <begin position="1358"/>
        <end position="1380"/>
    </location>
</feature>
<feature type="coiled-coil region" evidence="8">
    <location>
        <begin position="881"/>
        <end position="1013"/>
    </location>
</feature>
<feature type="region of interest" description="Disordered" evidence="9">
    <location>
        <begin position="1089"/>
        <end position="1111"/>
    </location>
</feature>
<evidence type="ECO:0000259" key="10">
    <source>
        <dbReference type="Pfam" id="PF04108"/>
    </source>
</evidence>
<gene>
    <name evidence="12" type="primary">ATG11</name>
    <name evidence="12" type="ORF">SBRCBS47491_002926</name>
</gene>
<feature type="coiled-coil region" evidence="8">
    <location>
        <begin position="1157"/>
        <end position="1184"/>
    </location>
</feature>
<feature type="compositionally biased region" description="Low complexity" evidence="9">
    <location>
        <begin position="1089"/>
        <end position="1100"/>
    </location>
</feature>
<feature type="region of interest" description="Disordered" evidence="9">
    <location>
        <begin position="1349"/>
        <end position="1380"/>
    </location>
</feature>
<feature type="compositionally biased region" description="Basic and acidic residues" evidence="9">
    <location>
        <begin position="742"/>
        <end position="756"/>
    </location>
</feature>
<feature type="compositionally biased region" description="Low complexity" evidence="9">
    <location>
        <begin position="1440"/>
        <end position="1485"/>
    </location>
</feature>
<feature type="region of interest" description="Disordered" evidence="9">
    <location>
        <begin position="737"/>
        <end position="756"/>
    </location>
</feature>
<sequence length="1535" mass="169158">MANEVLIAHTGQRLHLDFSQILSLDDFRNTVSRQTSIPAEYIIALTPQGKQLKLSALQSEKELYVYDARTAQNDAASAAAVANLEIPLPKRYTVSNPPNDLRDQRSLSAWQDLFHARQEWATAVADDCSSKANAAQERYAEMDAMMRCLDAAVANLEGVVKVVDVKYTDIKKWVGPAQDDYANLLEKWEHYLEMTRSVSIAPSMLRFMTGPSGNGSYKTKTQGQRVTLEDLVDSETARKAGKLAPAALRRFNNKIADLERNSPRLFQRCEEVLQGFERAVDRSALSHEGETTQLLQDIKAVANKISTDYQTTLEYSDSTRDVLQASKIAATHTERLLPSIKNRAAEMDEMFRYATQARNALAVETVDFMRTITDLTSLSSDIKNQITAVGQEEDMAHFDYLRLLQQIPFIYASFVVEAIKRREWLDKVKTDSSTLANEMALFHDEEVKRRKKWQKSVANLSYGPSVSSAENQVAGLEVNLLGEEADWPNVTRKDLEDLYDTLQRQKADGNMLNDIGKLITELNAPTKQQSKRIKAFKNGSVHEAALGRSGLMIRGDDDVLRSLQDDKAKIENKLRTAESRVRRLEDLLHRQSQASRASLGGVFQASTPSQQLLDRAESTASVKPGTPRPQGDRRTSIEAGSAAAAVGTAAVSDLRLTQRVQQLEAELAAEKERSATLEKELDARTAEKADIQGRMDETNSTKKDLLENLEALKKEFTEERKSLEDEIKRLQARLEDTEDEMEHFGESRENEKATYDEKVREVQAELERRTKEFRDDALKNQGQVEFLRKETKLQREQNESLEKQVQVAHEEAQATAKRIQEAKNAEELYVKGLRDLHEQLVINEDSNVKAAPPTDAADLVEAVTSKLADALSRMQTTMGDMVLVRADLERAEAANKDLRNEMTFSKETLAGEEVAARRLREKLAEEKARIASLEDELGESRADLNQLRAKIADGETGSETLRKRLEDEERKVLALTEEVVAKQSHLGSVEEELRMFQDKHAEAQAALAALTTRFDARTLRAKDLSQRLYTQNDRLCRLLERLGFAVTRDVNNDGAMSIQKIPRSERSAIISGEGASSLLRRSSGLLSSSAGARAGEAGSSPTADKNDKNDKTPADVQLLYWMNSADGETETAKYADYMAAVGNFDIDAVAETVYRRVKEVEHIARKLQRDVRSYREKAHTLQKEAHDKIAFKHFKEGDLALFLPTRNQTSGAWAAFNIGFPHYFLREQEAHRLHNREWLVARIARVQEKVVDLSKGLQGQNQSQQQQQQPKIANDSESIENDNDNPFDLSDGLRWYLIDAVEDKPGAPSTPGLGKSTVAANHVEAVADIHTHARTASGRGLGLGLVGGGRPTGIDGVSKTLSRSLESRRSSTSSRKAAPLAGMAGMTGVAAGHMASGGNSGLATAALRGTAVASETNSLRAAPADTPEQASSPTAPAVLSSTPSGAAAGPSAGSAAAAHSTTPSTVVTPPTNQANASKKASNDANTGSPAPNASEPQVASLQRDHSAVSDAPSKSSVVWDSLWAVDYDDNTKRPK</sequence>
<organism evidence="12 13">
    <name type="scientific">Sporothrix bragantina</name>
    <dbReference type="NCBI Taxonomy" id="671064"/>
    <lineage>
        <taxon>Eukaryota</taxon>
        <taxon>Fungi</taxon>
        <taxon>Dikarya</taxon>
        <taxon>Ascomycota</taxon>
        <taxon>Pezizomycotina</taxon>
        <taxon>Sordariomycetes</taxon>
        <taxon>Sordariomycetidae</taxon>
        <taxon>Ophiostomatales</taxon>
        <taxon>Ophiostomataceae</taxon>
        <taxon>Sporothrix</taxon>
    </lineage>
</organism>
<comment type="function">
    <text evidence="7">Involved in cytoplasm to vacuole transport (Cvt), pexophagy, mitophagy and nucleophagy. Recruits mitochondria for their selective degradation via autophagy (mitophagy) during starvation. Works as scaffold proteins that recruit ATG proteins to the pre-autophagosome (PAS), the site of vesicle/autophagosome formation. Required for the Cvt vesicles completion.</text>
</comment>
<evidence type="ECO:0000256" key="2">
    <source>
        <dbReference type="ARBA" id="ARBA00013804"/>
    </source>
</evidence>
<dbReference type="Pfam" id="PF04108">
    <property type="entry name" value="ATG17_like"/>
    <property type="match status" value="1"/>
</dbReference>
<evidence type="ECO:0000256" key="5">
    <source>
        <dbReference type="ARBA" id="ARBA00023006"/>
    </source>
</evidence>
<dbReference type="InterPro" id="IPR045326">
    <property type="entry name" value="ATG17-like_dom"/>
</dbReference>
<evidence type="ECO:0000256" key="8">
    <source>
        <dbReference type="SAM" id="Coils"/>
    </source>
</evidence>
<dbReference type="PANTHER" id="PTHR13222">
    <property type="entry name" value="RB1-INDUCIBLE COILED-COIL"/>
    <property type="match status" value="1"/>
</dbReference>
<evidence type="ECO:0000313" key="13">
    <source>
        <dbReference type="Proteomes" id="UP001642406"/>
    </source>
</evidence>
<keyword evidence="7" id="KW-0472">Membrane</keyword>
<evidence type="ECO:0000256" key="4">
    <source>
        <dbReference type="ARBA" id="ARBA00022927"/>
    </source>
</evidence>
<dbReference type="Proteomes" id="UP001642406">
    <property type="component" value="Unassembled WGS sequence"/>
</dbReference>
<feature type="compositionally biased region" description="Low complexity" evidence="9">
    <location>
        <begin position="1258"/>
        <end position="1269"/>
    </location>
</feature>
<keyword evidence="7" id="KW-0926">Vacuole</keyword>
<evidence type="ECO:0000259" key="11">
    <source>
        <dbReference type="Pfam" id="PF10377"/>
    </source>
</evidence>
<keyword evidence="3 7" id="KW-0813">Transport</keyword>
<comment type="subcellular location">
    <subcellularLocation>
        <location evidence="7">Preautophagosomal structure membrane</location>
        <topology evidence="7">Peripheral membrane protein</topology>
    </subcellularLocation>
    <subcellularLocation>
        <location evidence="7">Vacuole membrane</location>
        <topology evidence="7">Peripheral membrane protein</topology>
    </subcellularLocation>
    <text evidence="7">During pexophagy, accumulates in the vacuolar membrane region, where the peroxisomes contact the vacuole.</text>
</comment>